<feature type="transmembrane region" description="Helical" evidence="1">
    <location>
        <begin position="61"/>
        <end position="84"/>
    </location>
</feature>
<keyword evidence="1" id="KW-0472">Membrane</keyword>
<keyword evidence="1" id="KW-0812">Transmembrane</keyword>
<evidence type="ECO:0000313" key="2">
    <source>
        <dbReference type="EMBL" id="RJX43013.1"/>
    </source>
</evidence>
<dbReference type="EMBL" id="QKNY01000011">
    <property type="protein sequence ID" value="RJX43013.1"/>
    <property type="molecule type" value="Genomic_DNA"/>
</dbReference>
<name>A0A3A6PN80_9EURY</name>
<dbReference type="Proteomes" id="UP000276588">
    <property type="component" value="Unassembled WGS sequence"/>
</dbReference>
<evidence type="ECO:0000256" key="1">
    <source>
        <dbReference type="SAM" id="Phobius"/>
    </source>
</evidence>
<keyword evidence="1" id="KW-1133">Transmembrane helix</keyword>
<protein>
    <submittedName>
        <fullName evidence="2">Uncharacterized protein</fullName>
    </submittedName>
</protein>
<evidence type="ECO:0000313" key="3">
    <source>
        <dbReference type="Proteomes" id="UP000276588"/>
    </source>
</evidence>
<feature type="transmembrane region" description="Helical" evidence="1">
    <location>
        <begin position="34"/>
        <end position="55"/>
    </location>
</feature>
<organism evidence="2 3">
    <name type="scientific">Halonotius aquaticus</name>
    <dbReference type="NCBI Taxonomy" id="2216978"/>
    <lineage>
        <taxon>Archaea</taxon>
        <taxon>Methanobacteriati</taxon>
        <taxon>Methanobacteriota</taxon>
        <taxon>Stenosarchaea group</taxon>
        <taxon>Halobacteria</taxon>
        <taxon>Halobacteriales</taxon>
        <taxon>Haloferacaceae</taxon>
        <taxon>Halonotius</taxon>
    </lineage>
</organism>
<proteinExistence type="predicted"/>
<comment type="caution">
    <text evidence="2">The sequence shown here is derived from an EMBL/GenBank/DDBJ whole genome shotgun (WGS) entry which is preliminary data.</text>
</comment>
<sequence>MKEVICMHKPTSLDRRERASENQQYAPSAVRHSICALASLGGVTMLILVFITLLFRLTQQFGMFSTTVLVFGLTTLWVLVWISLESLWEWRAGRLF</sequence>
<dbReference type="AlphaFoldDB" id="A0A3A6PN80"/>
<reference evidence="2 3" key="1">
    <citation type="submission" date="2018-06" db="EMBL/GenBank/DDBJ databases">
        <title>Halonotius sp. F13-13 a new haloarchaeeon isolated from a solar saltern from Isla Cristina, Huelva, Spain.</title>
        <authorList>
            <person name="Duran-Viseras A."/>
            <person name="Sanchez-Porro C."/>
            <person name="Ventosa A."/>
        </authorList>
    </citation>
    <scope>NUCLEOTIDE SEQUENCE [LARGE SCALE GENOMIC DNA]</scope>
    <source>
        <strain evidence="2 3">F13-13</strain>
    </source>
</reference>
<keyword evidence="3" id="KW-1185">Reference proteome</keyword>
<gene>
    <name evidence="2" type="ORF">DM826_07665</name>
</gene>
<accession>A0A3A6PN80</accession>
<dbReference type="OrthoDB" id="291467at2157"/>